<evidence type="ECO:0000256" key="1">
    <source>
        <dbReference type="ARBA" id="ARBA00004141"/>
    </source>
</evidence>
<evidence type="ECO:0000313" key="9">
    <source>
        <dbReference type="Proteomes" id="UP000465601"/>
    </source>
</evidence>
<keyword evidence="3 6" id="KW-0812">Transmembrane</keyword>
<name>A0A833HLN6_9FIRM</name>
<evidence type="ECO:0000256" key="2">
    <source>
        <dbReference type="ARBA" id="ARBA00007362"/>
    </source>
</evidence>
<feature type="transmembrane region" description="Helical" evidence="6">
    <location>
        <begin position="36"/>
        <end position="53"/>
    </location>
</feature>
<dbReference type="AlphaFoldDB" id="A0A833HLN6"/>
<dbReference type="Pfam" id="PF00892">
    <property type="entry name" value="EamA"/>
    <property type="match status" value="2"/>
</dbReference>
<proteinExistence type="inferred from homology"/>
<feature type="domain" description="EamA" evidence="7">
    <location>
        <begin position="145"/>
        <end position="270"/>
    </location>
</feature>
<feature type="transmembrane region" description="Helical" evidence="6">
    <location>
        <begin position="139"/>
        <end position="161"/>
    </location>
</feature>
<dbReference type="EMBL" id="WBZB01000054">
    <property type="protein sequence ID" value="KAB3526243.1"/>
    <property type="molecule type" value="Genomic_DNA"/>
</dbReference>
<evidence type="ECO:0000256" key="6">
    <source>
        <dbReference type="SAM" id="Phobius"/>
    </source>
</evidence>
<comment type="subcellular location">
    <subcellularLocation>
        <location evidence="1">Membrane</location>
        <topology evidence="1">Multi-pass membrane protein</topology>
    </subcellularLocation>
</comment>
<comment type="similarity">
    <text evidence="2">Belongs to the EamA transporter family.</text>
</comment>
<protein>
    <submittedName>
        <fullName evidence="8">DMT family transporter</fullName>
    </submittedName>
</protein>
<feature type="transmembrane region" description="Helical" evidence="6">
    <location>
        <begin position="173"/>
        <end position="191"/>
    </location>
</feature>
<feature type="domain" description="EamA" evidence="7">
    <location>
        <begin position="4"/>
        <end position="133"/>
    </location>
</feature>
<comment type="caution">
    <text evidence="8">The sequence shown here is derived from an EMBL/GenBank/DDBJ whole genome shotgun (WGS) entry which is preliminary data.</text>
</comment>
<dbReference type="InterPro" id="IPR037185">
    <property type="entry name" value="EmrE-like"/>
</dbReference>
<keyword evidence="4 6" id="KW-1133">Transmembrane helix</keyword>
<dbReference type="PANTHER" id="PTHR22911">
    <property type="entry name" value="ACYL-MALONYL CONDENSING ENZYME-RELATED"/>
    <property type="match status" value="1"/>
</dbReference>
<evidence type="ECO:0000259" key="7">
    <source>
        <dbReference type="Pfam" id="PF00892"/>
    </source>
</evidence>
<dbReference type="PANTHER" id="PTHR22911:SF6">
    <property type="entry name" value="SOLUTE CARRIER FAMILY 35 MEMBER G1"/>
    <property type="match status" value="1"/>
</dbReference>
<organism evidence="8 9">
    <name type="scientific">Alkaliphilus serpentinus</name>
    <dbReference type="NCBI Taxonomy" id="1482731"/>
    <lineage>
        <taxon>Bacteria</taxon>
        <taxon>Bacillati</taxon>
        <taxon>Bacillota</taxon>
        <taxon>Clostridia</taxon>
        <taxon>Peptostreptococcales</taxon>
        <taxon>Natronincolaceae</taxon>
        <taxon>Alkaliphilus</taxon>
    </lineage>
</organism>
<accession>A0A833HLN6</accession>
<keyword evidence="5 6" id="KW-0472">Membrane</keyword>
<dbReference type="GO" id="GO:0016020">
    <property type="term" value="C:membrane"/>
    <property type="evidence" value="ECO:0007669"/>
    <property type="project" value="UniProtKB-SubCell"/>
</dbReference>
<dbReference type="Proteomes" id="UP000465601">
    <property type="component" value="Unassembled WGS sequence"/>
</dbReference>
<evidence type="ECO:0000313" key="8">
    <source>
        <dbReference type="EMBL" id="KAB3526243.1"/>
    </source>
</evidence>
<feature type="transmembrane region" description="Helical" evidence="6">
    <location>
        <begin position="65"/>
        <end position="82"/>
    </location>
</feature>
<reference evidence="8 9" key="1">
    <citation type="submission" date="2019-10" db="EMBL/GenBank/DDBJ databases">
        <title>Alkaliphilus serpentinus sp. nov. and Alkaliphilus pronyensis sp. nov., two novel anaerobic alkaliphilic species isolated from the serpentinized-hosted hydrothermal field of the Prony Bay (New Caledonia).</title>
        <authorList>
            <person name="Postec A."/>
        </authorList>
    </citation>
    <scope>NUCLEOTIDE SEQUENCE [LARGE SCALE GENOMIC DNA]</scope>
    <source>
        <strain evidence="8 9">LacT</strain>
    </source>
</reference>
<dbReference type="RefSeq" id="WP_151867006.1">
    <property type="nucleotide sequence ID" value="NZ_WBZB01000054.1"/>
</dbReference>
<feature type="transmembrane region" description="Helical" evidence="6">
    <location>
        <begin position="88"/>
        <end position="110"/>
    </location>
</feature>
<dbReference type="SUPFAM" id="SSF103481">
    <property type="entry name" value="Multidrug resistance efflux transporter EmrE"/>
    <property type="match status" value="2"/>
</dbReference>
<evidence type="ECO:0000256" key="4">
    <source>
        <dbReference type="ARBA" id="ARBA00022989"/>
    </source>
</evidence>
<feature type="transmembrane region" description="Helical" evidence="6">
    <location>
        <begin position="256"/>
        <end position="275"/>
    </location>
</feature>
<dbReference type="Gene3D" id="1.10.3730.20">
    <property type="match status" value="1"/>
</dbReference>
<feature type="transmembrane region" description="Helical" evidence="6">
    <location>
        <begin position="117"/>
        <end position="133"/>
    </location>
</feature>
<evidence type="ECO:0000256" key="3">
    <source>
        <dbReference type="ARBA" id="ARBA00022692"/>
    </source>
</evidence>
<dbReference type="OrthoDB" id="5148831at2"/>
<feature type="transmembrane region" description="Helical" evidence="6">
    <location>
        <begin position="233"/>
        <end position="250"/>
    </location>
</feature>
<feature type="transmembrane region" description="Helical" evidence="6">
    <location>
        <begin position="203"/>
        <end position="226"/>
    </location>
</feature>
<dbReference type="InterPro" id="IPR000620">
    <property type="entry name" value="EamA_dom"/>
</dbReference>
<evidence type="ECO:0000256" key="5">
    <source>
        <dbReference type="ARBA" id="ARBA00023136"/>
    </source>
</evidence>
<sequence>MKNKGILYMIISAFFFSVMAASVKSVPNLPLTEKMFFRNFIGLLAVSITLIRTKTSIKVHQPLWMLLRAILGLSGVGLYYAALERLPLADAVILNKLSPFFVMIFAVAFLKERIKTGQKLAILVSLLGAVIIIKPTFDITIIPGLLALLSAVFAGAAYTIIRKLSATDKPIVIIFYFCLVSSILLIPFMMIEGVVMPSLTESLGLLSIGISAFLAQFFMTTAYKLAPASELSVYTYINILFSSLWGIVLWSEIPDFLSFLGGALIIVAGIINYYVTAKAKAVSSLSE</sequence>
<keyword evidence="9" id="KW-1185">Reference proteome</keyword>
<gene>
    <name evidence="8" type="ORF">F8153_14150</name>
</gene>